<dbReference type="PROSITE" id="PS50089">
    <property type="entry name" value="ZF_RING_2"/>
    <property type="match status" value="1"/>
</dbReference>
<evidence type="ECO:0000256" key="9">
    <source>
        <dbReference type="SAM" id="Phobius"/>
    </source>
</evidence>
<dbReference type="RefSeq" id="XP_024316355.1">
    <property type="nucleotide sequence ID" value="XM_024460587.1"/>
</dbReference>
<dbReference type="Gene3D" id="3.30.40.10">
    <property type="entry name" value="Zinc/RING finger domain, C3HC4 (zinc finger)"/>
    <property type="match status" value="1"/>
</dbReference>
<keyword evidence="3" id="KW-0479">Metal-binding</keyword>
<dbReference type="SMART" id="SM00184">
    <property type="entry name" value="RING"/>
    <property type="match status" value="1"/>
</dbReference>
<dbReference type="GO" id="GO:0008270">
    <property type="term" value="F:zinc ion binding"/>
    <property type="evidence" value="ECO:0007669"/>
    <property type="project" value="UniProtKB-KW"/>
</dbReference>
<name>A0A0Q3JSS1_BRADI</name>
<evidence type="ECO:0000256" key="7">
    <source>
        <dbReference type="ARBA" id="ARBA00023136"/>
    </source>
</evidence>
<dbReference type="EMBL" id="CM000882">
    <property type="protein sequence ID" value="KQK01489.1"/>
    <property type="molecule type" value="Genomic_DNA"/>
</dbReference>
<evidence type="ECO:0000256" key="6">
    <source>
        <dbReference type="ARBA" id="ARBA00022989"/>
    </source>
</evidence>
<keyword evidence="6 9" id="KW-1133">Transmembrane helix</keyword>
<keyword evidence="13" id="KW-1185">Reference proteome</keyword>
<evidence type="ECO:0000313" key="12">
    <source>
        <dbReference type="EnsemblPlants" id="KQK01489"/>
    </source>
</evidence>
<dbReference type="GO" id="GO:0061630">
    <property type="term" value="F:ubiquitin protein ligase activity"/>
    <property type="evidence" value="ECO:0000318"/>
    <property type="project" value="GO_Central"/>
</dbReference>
<dbReference type="InterPro" id="IPR013083">
    <property type="entry name" value="Znf_RING/FYVE/PHD"/>
</dbReference>
<gene>
    <name evidence="12" type="primary">LOC100830747</name>
    <name evidence="11" type="ORF">BRADI_3g56170v3</name>
</gene>
<evidence type="ECO:0000313" key="11">
    <source>
        <dbReference type="EMBL" id="KQK01489.1"/>
    </source>
</evidence>
<evidence type="ECO:0000256" key="5">
    <source>
        <dbReference type="ARBA" id="ARBA00022833"/>
    </source>
</evidence>
<feature type="transmembrane region" description="Helical" evidence="9">
    <location>
        <begin position="6"/>
        <end position="30"/>
    </location>
</feature>
<organism evidence="11">
    <name type="scientific">Brachypodium distachyon</name>
    <name type="common">Purple false brome</name>
    <name type="synonym">Trachynia distachya</name>
    <dbReference type="NCBI Taxonomy" id="15368"/>
    <lineage>
        <taxon>Eukaryota</taxon>
        <taxon>Viridiplantae</taxon>
        <taxon>Streptophyta</taxon>
        <taxon>Embryophyta</taxon>
        <taxon>Tracheophyta</taxon>
        <taxon>Spermatophyta</taxon>
        <taxon>Magnoliopsida</taxon>
        <taxon>Liliopsida</taxon>
        <taxon>Poales</taxon>
        <taxon>Poaceae</taxon>
        <taxon>BOP clade</taxon>
        <taxon>Pooideae</taxon>
        <taxon>Stipodae</taxon>
        <taxon>Brachypodieae</taxon>
        <taxon>Brachypodium</taxon>
    </lineage>
</organism>
<accession>A0A0Q3JSS1</accession>
<reference evidence="11" key="2">
    <citation type="submission" date="2017-06" db="EMBL/GenBank/DDBJ databases">
        <title>WGS assembly of Brachypodium distachyon.</title>
        <authorList>
            <consortium name="The International Brachypodium Initiative"/>
            <person name="Lucas S."/>
            <person name="Harmon-Smith M."/>
            <person name="Lail K."/>
            <person name="Tice H."/>
            <person name="Grimwood J."/>
            <person name="Bruce D."/>
            <person name="Barry K."/>
            <person name="Shu S."/>
            <person name="Lindquist E."/>
            <person name="Wang M."/>
            <person name="Pitluck S."/>
            <person name="Vogel J.P."/>
            <person name="Garvin D.F."/>
            <person name="Mockler T.C."/>
            <person name="Schmutz J."/>
            <person name="Rokhsar D."/>
            <person name="Bevan M.W."/>
        </authorList>
    </citation>
    <scope>NUCLEOTIDE SEQUENCE</scope>
    <source>
        <strain evidence="11">Bd21</strain>
    </source>
</reference>
<evidence type="ECO:0000256" key="3">
    <source>
        <dbReference type="ARBA" id="ARBA00022723"/>
    </source>
</evidence>
<evidence type="ECO:0000256" key="4">
    <source>
        <dbReference type="ARBA" id="ARBA00022771"/>
    </source>
</evidence>
<keyword evidence="2 9" id="KW-0812">Transmembrane</keyword>
<evidence type="ECO:0000313" key="13">
    <source>
        <dbReference type="Proteomes" id="UP000008810"/>
    </source>
</evidence>
<sequence length="150" mass="15600">MAGMTVAVLLLVAGVALMFALHVLVVVWAIRRGAASREARERAAAAGGLTAEEIRELPCQDFKAGATGECCAVCLEALQAGDRCRVLPGCQHGFHAQCVDSWLCKSRLCPVCRAVVQAPGRRGKASDEAAATEVVAGRLGGAELQIGSEL</sequence>
<reference evidence="12" key="3">
    <citation type="submission" date="2018-08" db="UniProtKB">
        <authorList>
            <consortium name="EnsemblPlants"/>
        </authorList>
    </citation>
    <scope>IDENTIFICATION</scope>
    <source>
        <strain evidence="12">cv. Bd21</strain>
    </source>
</reference>
<feature type="domain" description="RING-type" evidence="10">
    <location>
        <begin position="71"/>
        <end position="113"/>
    </location>
</feature>
<reference evidence="11 12" key="1">
    <citation type="journal article" date="2010" name="Nature">
        <title>Genome sequencing and analysis of the model grass Brachypodium distachyon.</title>
        <authorList>
            <consortium name="International Brachypodium Initiative"/>
        </authorList>
    </citation>
    <scope>NUCLEOTIDE SEQUENCE [LARGE SCALE GENOMIC DNA]</scope>
    <source>
        <strain evidence="11">Bd21</strain>
        <strain evidence="12">cv. Bd21</strain>
    </source>
</reference>
<keyword evidence="5" id="KW-0862">Zinc</keyword>
<dbReference type="InterPro" id="IPR001841">
    <property type="entry name" value="Znf_RING"/>
</dbReference>
<protein>
    <recommendedName>
        <fullName evidence="10">RING-type domain-containing protein</fullName>
    </recommendedName>
</protein>
<dbReference type="OrthoDB" id="668064at2759"/>
<evidence type="ECO:0000256" key="8">
    <source>
        <dbReference type="PROSITE-ProRule" id="PRU00175"/>
    </source>
</evidence>
<evidence type="ECO:0000256" key="2">
    <source>
        <dbReference type="ARBA" id="ARBA00022692"/>
    </source>
</evidence>
<dbReference type="GO" id="GO:0016020">
    <property type="term" value="C:membrane"/>
    <property type="evidence" value="ECO:0007669"/>
    <property type="project" value="UniProtKB-SubCell"/>
</dbReference>
<dbReference type="AlphaFoldDB" id="A0A0Q3JSS1"/>
<dbReference type="STRING" id="15368.A0A0Q3JSS1"/>
<dbReference type="GO" id="GO:0016567">
    <property type="term" value="P:protein ubiquitination"/>
    <property type="evidence" value="ECO:0007669"/>
    <property type="project" value="UniProtKB-UniPathway"/>
</dbReference>
<dbReference type="Pfam" id="PF13639">
    <property type="entry name" value="zf-RING_2"/>
    <property type="match status" value="1"/>
</dbReference>
<dbReference type="Proteomes" id="UP000008810">
    <property type="component" value="Chromosome 3"/>
</dbReference>
<keyword evidence="7 9" id="KW-0472">Membrane</keyword>
<dbReference type="PANTHER" id="PTHR46539:SF25">
    <property type="entry name" value="(WILD MALAYSIAN BANANA) HYPOTHETICAL PROTEIN"/>
    <property type="match status" value="1"/>
</dbReference>
<evidence type="ECO:0000259" key="10">
    <source>
        <dbReference type="PROSITE" id="PS50089"/>
    </source>
</evidence>
<evidence type="ECO:0000256" key="1">
    <source>
        <dbReference type="ARBA" id="ARBA00004370"/>
    </source>
</evidence>
<dbReference type="PANTHER" id="PTHR46539">
    <property type="entry name" value="E3 UBIQUITIN-PROTEIN LIGASE ATL42"/>
    <property type="match status" value="1"/>
</dbReference>
<dbReference type="UniPathway" id="UPA00143"/>
<dbReference type="GeneID" id="100830747"/>
<proteinExistence type="predicted"/>
<dbReference type="EnsemblPlants" id="KQK01489">
    <property type="protein sequence ID" value="KQK01489"/>
    <property type="gene ID" value="BRADI_3g56170v3"/>
</dbReference>
<comment type="subcellular location">
    <subcellularLocation>
        <location evidence="1">Membrane</location>
    </subcellularLocation>
</comment>
<dbReference type="SUPFAM" id="SSF57850">
    <property type="entry name" value="RING/U-box"/>
    <property type="match status" value="1"/>
</dbReference>
<dbReference type="Gramene" id="KQK01489">
    <property type="protein sequence ID" value="KQK01489"/>
    <property type="gene ID" value="BRADI_3g56170v3"/>
</dbReference>
<keyword evidence="4 8" id="KW-0863">Zinc-finger</keyword>